<sequence>MLESRLIRTEELLIRALALLDDAQVTSVVYGSSVMNQGQAGGITFERPDPRYWSDYPLDTPEDIRRWWHAKSGSVVRQGIRRPSRSHSGGILPRAAFGSVDDVDKRRRDSIERMPEPEMPSGGYSGSTPSSGPSTLTRRLTEERPAKRVQTHRGGRSGERELDQDVFW</sequence>
<proteinExistence type="predicted"/>
<protein>
    <submittedName>
        <fullName evidence="2">Uncharacterized protein</fullName>
    </submittedName>
</protein>
<feature type="compositionally biased region" description="Basic and acidic residues" evidence="1">
    <location>
        <begin position="156"/>
        <end position="168"/>
    </location>
</feature>
<gene>
    <name evidence="2" type="ORF">BDZ85DRAFT_134513</name>
</gene>
<name>A0A6A6G883_9PEZI</name>
<reference evidence="3" key="1">
    <citation type="journal article" date="2020" name="Stud. Mycol.">
        <title>101 Dothideomycetes genomes: A test case for predicting lifestyles and emergence of pathogens.</title>
        <authorList>
            <person name="Haridas S."/>
            <person name="Albert R."/>
            <person name="Binder M."/>
            <person name="Bloem J."/>
            <person name="LaButti K."/>
            <person name="Salamov A."/>
            <person name="Andreopoulos B."/>
            <person name="Baker S."/>
            <person name="Barry K."/>
            <person name="Bills G."/>
            <person name="Bluhm B."/>
            <person name="Cannon C."/>
            <person name="Castanera R."/>
            <person name="Culley D."/>
            <person name="Daum C."/>
            <person name="Ezra D."/>
            <person name="Gonzalez J."/>
            <person name="Henrissat B."/>
            <person name="Kuo A."/>
            <person name="Liang C."/>
            <person name="Lipzen A."/>
            <person name="Lutzoni F."/>
            <person name="Magnuson J."/>
            <person name="Mondo S."/>
            <person name="Nolan M."/>
            <person name="Ohm R."/>
            <person name="Pangilinan J."/>
            <person name="Park H.-J."/>
            <person name="Ramirez L."/>
            <person name="Alfaro M."/>
            <person name="Sun H."/>
            <person name="Tritt A."/>
            <person name="Yoshinaga Y."/>
            <person name="Zwiers L.-H."/>
            <person name="Turgeon B."/>
            <person name="Goodwin S."/>
            <person name="Spatafora J."/>
            <person name="Crous P."/>
            <person name="Grigoriev I."/>
        </authorList>
    </citation>
    <scope>NUCLEOTIDE SEQUENCE [LARGE SCALE GENOMIC DNA]</scope>
    <source>
        <strain evidence="3">CECT 20119</strain>
    </source>
</reference>
<feature type="region of interest" description="Disordered" evidence="1">
    <location>
        <begin position="74"/>
        <end position="168"/>
    </location>
</feature>
<accession>A0A6A6G883</accession>
<feature type="compositionally biased region" description="Low complexity" evidence="1">
    <location>
        <begin position="120"/>
        <end position="137"/>
    </location>
</feature>
<evidence type="ECO:0000313" key="2">
    <source>
        <dbReference type="EMBL" id="KAF2221877.1"/>
    </source>
</evidence>
<evidence type="ECO:0000313" key="3">
    <source>
        <dbReference type="Proteomes" id="UP000799538"/>
    </source>
</evidence>
<feature type="compositionally biased region" description="Basic and acidic residues" evidence="1">
    <location>
        <begin position="102"/>
        <end position="116"/>
    </location>
</feature>
<keyword evidence="3" id="KW-1185">Reference proteome</keyword>
<dbReference type="AlphaFoldDB" id="A0A6A6G883"/>
<dbReference type="Proteomes" id="UP000799538">
    <property type="component" value="Unassembled WGS sequence"/>
</dbReference>
<dbReference type="OrthoDB" id="10261408at2759"/>
<evidence type="ECO:0000256" key="1">
    <source>
        <dbReference type="SAM" id="MobiDB-lite"/>
    </source>
</evidence>
<dbReference type="EMBL" id="ML992509">
    <property type="protein sequence ID" value="KAF2221877.1"/>
    <property type="molecule type" value="Genomic_DNA"/>
</dbReference>
<organism evidence="2 3">
    <name type="scientific">Elsinoe ampelina</name>
    <dbReference type="NCBI Taxonomy" id="302913"/>
    <lineage>
        <taxon>Eukaryota</taxon>
        <taxon>Fungi</taxon>
        <taxon>Dikarya</taxon>
        <taxon>Ascomycota</taxon>
        <taxon>Pezizomycotina</taxon>
        <taxon>Dothideomycetes</taxon>
        <taxon>Dothideomycetidae</taxon>
        <taxon>Myriangiales</taxon>
        <taxon>Elsinoaceae</taxon>
        <taxon>Elsinoe</taxon>
    </lineage>
</organism>